<name>A0A7J8U8J4_9ROSI</name>
<organism evidence="2 3">
    <name type="scientific">Gossypium klotzschianum</name>
    <dbReference type="NCBI Taxonomy" id="34286"/>
    <lineage>
        <taxon>Eukaryota</taxon>
        <taxon>Viridiplantae</taxon>
        <taxon>Streptophyta</taxon>
        <taxon>Embryophyta</taxon>
        <taxon>Tracheophyta</taxon>
        <taxon>Spermatophyta</taxon>
        <taxon>Magnoliopsida</taxon>
        <taxon>eudicotyledons</taxon>
        <taxon>Gunneridae</taxon>
        <taxon>Pentapetalae</taxon>
        <taxon>rosids</taxon>
        <taxon>malvids</taxon>
        <taxon>Malvales</taxon>
        <taxon>Malvaceae</taxon>
        <taxon>Malvoideae</taxon>
        <taxon>Gossypium</taxon>
    </lineage>
</organism>
<gene>
    <name evidence="2" type="ORF">Goklo_014728</name>
</gene>
<dbReference type="Proteomes" id="UP000593573">
    <property type="component" value="Unassembled WGS sequence"/>
</dbReference>
<dbReference type="AlphaFoldDB" id="A0A7J8U8J4"/>
<sequence>MGLYLYQRNSEQSPGVERNMGPRL</sequence>
<reference evidence="2 3" key="1">
    <citation type="journal article" date="2019" name="Genome Biol. Evol.">
        <title>Insights into the evolution of the New World diploid cottons (Gossypium, subgenus Houzingenia) based on genome sequencing.</title>
        <authorList>
            <person name="Grover C.E."/>
            <person name="Arick M.A. 2nd"/>
            <person name="Thrash A."/>
            <person name="Conover J.L."/>
            <person name="Sanders W.S."/>
            <person name="Peterson D.G."/>
            <person name="Frelichowski J.E."/>
            <person name="Scheffler J.A."/>
            <person name="Scheffler B.E."/>
            <person name="Wendel J.F."/>
        </authorList>
    </citation>
    <scope>NUCLEOTIDE SEQUENCE [LARGE SCALE GENOMIC DNA]</scope>
    <source>
        <strain evidence="2">57</strain>
        <tissue evidence="2">Leaf</tissue>
    </source>
</reference>
<evidence type="ECO:0000313" key="3">
    <source>
        <dbReference type="Proteomes" id="UP000593573"/>
    </source>
</evidence>
<evidence type="ECO:0000256" key="1">
    <source>
        <dbReference type="SAM" id="MobiDB-lite"/>
    </source>
</evidence>
<proteinExistence type="predicted"/>
<protein>
    <submittedName>
        <fullName evidence="2">Uncharacterized protein</fullName>
    </submittedName>
</protein>
<evidence type="ECO:0000313" key="2">
    <source>
        <dbReference type="EMBL" id="MBA0646792.1"/>
    </source>
</evidence>
<dbReference type="EMBL" id="JABFAB010000004">
    <property type="protein sequence ID" value="MBA0646792.1"/>
    <property type="molecule type" value="Genomic_DNA"/>
</dbReference>
<keyword evidence="3" id="KW-1185">Reference proteome</keyword>
<feature type="region of interest" description="Disordered" evidence="1">
    <location>
        <begin position="1"/>
        <end position="24"/>
    </location>
</feature>
<dbReference type="OrthoDB" id="990598at2759"/>
<accession>A0A7J8U8J4</accession>
<comment type="caution">
    <text evidence="2">The sequence shown here is derived from an EMBL/GenBank/DDBJ whole genome shotgun (WGS) entry which is preliminary data.</text>
</comment>